<dbReference type="RefSeq" id="WP_037439163.1">
    <property type="nucleotide sequence ID" value="NZ_JPEO01000001.1"/>
</dbReference>
<dbReference type="InterPro" id="IPR018062">
    <property type="entry name" value="HTH_AraC-typ_CS"/>
</dbReference>
<keyword evidence="2" id="KW-0238">DNA-binding</keyword>
<dbReference type="GO" id="GO:0043565">
    <property type="term" value="F:sequence-specific DNA binding"/>
    <property type="evidence" value="ECO:0007669"/>
    <property type="project" value="InterPro"/>
</dbReference>
<accession>A0A094JMB8</accession>
<dbReference type="Gene3D" id="3.20.80.10">
    <property type="entry name" value="Regulatory factor, effector binding domain"/>
    <property type="match status" value="1"/>
</dbReference>
<sequence>MSVQFQRIARVCEFIQRHLDDELTPVQLSNIAACSRFHFHRLFVAYIGVSMTRYIQLAKLKRASYQLAFEPLKIIDIALNAGFSSPEAFARTFKKTLGQTPSEFRSNADWPQWHQVFQLPNVTTGAHSMQVKIVEKPTQQIAYLTHLGDPQRVLETAGKFIEWRKATGLSPIASSDTFGIPFADPNTVPAEEFRVDIAGTINTPVPANTFGVQNGEIPGGRFAVLRHLGSHDNLSDSVYALYRDWLPESGEELRDFPCFFHWLNFIHEVDECDLQTDIYLPIK</sequence>
<dbReference type="InterPro" id="IPR010499">
    <property type="entry name" value="AraC_E-bd"/>
</dbReference>
<dbReference type="EMBL" id="JPEO01000001">
    <property type="protein sequence ID" value="KFZ39199.1"/>
    <property type="molecule type" value="Genomic_DNA"/>
</dbReference>
<evidence type="ECO:0000259" key="4">
    <source>
        <dbReference type="PROSITE" id="PS01124"/>
    </source>
</evidence>
<dbReference type="PRINTS" id="PR00032">
    <property type="entry name" value="HTHARAC"/>
</dbReference>
<evidence type="ECO:0000256" key="3">
    <source>
        <dbReference type="ARBA" id="ARBA00023163"/>
    </source>
</evidence>
<dbReference type="InterPro" id="IPR018060">
    <property type="entry name" value="HTH_AraC"/>
</dbReference>
<dbReference type="InterPro" id="IPR029442">
    <property type="entry name" value="GyrI-like"/>
</dbReference>
<keyword evidence="1" id="KW-0805">Transcription regulation</keyword>
<dbReference type="Gene3D" id="1.10.10.60">
    <property type="entry name" value="Homeodomain-like"/>
    <property type="match status" value="2"/>
</dbReference>
<name>A0A094JMB8_9GAMM</name>
<dbReference type="GO" id="GO:0003700">
    <property type="term" value="F:DNA-binding transcription factor activity"/>
    <property type="evidence" value="ECO:0007669"/>
    <property type="project" value="InterPro"/>
</dbReference>
<comment type="caution">
    <text evidence="5">The sequence shown here is derived from an EMBL/GenBank/DDBJ whole genome shotgun (WGS) entry which is preliminary data.</text>
</comment>
<dbReference type="PROSITE" id="PS00041">
    <property type="entry name" value="HTH_ARAC_FAMILY_1"/>
    <property type="match status" value="1"/>
</dbReference>
<dbReference type="SUPFAM" id="SSF46689">
    <property type="entry name" value="Homeodomain-like"/>
    <property type="match status" value="2"/>
</dbReference>
<dbReference type="PANTHER" id="PTHR40055">
    <property type="entry name" value="TRANSCRIPTIONAL REGULATOR YGIV-RELATED"/>
    <property type="match status" value="1"/>
</dbReference>
<dbReference type="PANTHER" id="PTHR40055:SF1">
    <property type="entry name" value="TRANSCRIPTIONAL REGULATOR YGIV-RELATED"/>
    <property type="match status" value="1"/>
</dbReference>
<keyword evidence="6" id="KW-1185">Reference proteome</keyword>
<dbReference type="PROSITE" id="PS01124">
    <property type="entry name" value="HTH_ARAC_FAMILY_2"/>
    <property type="match status" value="1"/>
</dbReference>
<evidence type="ECO:0000313" key="6">
    <source>
        <dbReference type="Proteomes" id="UP000029264"/>
    </source>
</evidence>
<organism evidence="5 6">
    <name type="scientific">Shewanella mangrovi</name>
    <dbReference type="NCBI Taxonomy" id="1515746"/>
    <lineage>
        <taxon>Bacteria</taxon>
        <taxon>Pseudomonadati</taxon>
        <taxon>Pseudomonadota</taxon>
        <taxon>Gammaproteobacteria</taxon>
        <taxon>Alteromonadales</taxon>
        <taxon>Shewanellaceae</taxon>
        <taxon>Shewanella</taxon>
    </lineage>
</organism>
<proteinExistence type="predicted"/>
<protein>
    <submittedName>
        <fullName evidence="5">AraC family transcriptional regulator</fullName>
    </submittedName>
</protein>
<dbReference type="InterPro" id="IPR011256">
    <property type="entry name" value="Reg_factor_effector_dom_sf"/>
</dbReference>
<dbReference type="Pfam" id="PF12833">
    <property type="entry name" value="HTH_18"/>
    <property type="match status" value="1"/>
</dbReference>
<evidence type="ECO:0000256" key="2">
    <source>
        <dbReference type="ARBA" id="ARBA00023125"/>
    </source>
</evidence>
<feature type="domain" description="HTH araC/xylS-type" evidence="4">
    <location>
        <begin position="9"/>
        <end position="107"/>
    </location>
</feature>
<dbReference type="InterPro" id="IPR050908">
    <property type="entry name" value="SmbC-like"/>
</dbReference>
<reference evidence="5 6" key="1">
    <citation type="submission" date="2014-06" db="EMBL/GenBank/DDBJ databases">
        <title>Shewanella sp. YQH10.</title>
        <authorList>
            <person name="Liu Y."/>
            <person name="Zeng R."/>
        </authorList>
    </citation>
    <scope>NUCLEOTIDE SEQUENCE [LARGE SCALE GENOMIC DNA]</scope>
    <source>
        <strain evidence="5 6">YQH10</strain>
    </source>
</reference>
<evidence type="ECO:0000256" key="1">
    <source>
        <dbReference type="ARBA" id="ARBA00023015"/>
    </source>
</evidence>
<gene>
    <name evidence="5" type="ORF">HR45_02060</name>
</gene>
<keyword evidence="3" id="KW-0804">Transcription</keyword>
<dbReference type="OrthoDB" id="282744at2"/>
<dbReference type="AlphaFoldDB" id="A0A094JMB8"/>
<dbReference type="SMART" id="SM00871">
    <property type="entry name" value="AraC_E_bind"/>
    <property type="match status" value="1"/>
</dbReference>
<dbReference type="InterPro" id="IPR009057">
    <property type="entry name" value="Homeodomain-like_sf"/>
</dbReference>
<dbReference type="STRING" id="1515746.HR45_02060"/>
<dbReference type="SMART" id="SM00342">
    <property type="entry name" value="HTH_ARAC"/>
    <property type="match status" value="1"/>
</dbReference>
<dbReference type="eggNOG" id="COG3449">
    <property type="taxonomic scope" value="Bacteria"/>
</dbReference>
<evidence type="ECO:0000313" key="5">
    <source>
        <dbReference type="EMBL" id="KFZ39199.1"/>
    </source>
</evidence>
<dbReference type="InterPro" id="IPR020449">
    <property type="entry name" value="Tscrpt_reg_AraC-type_HTH"/>
</dbReference>
<dbReference type="Pfam" id="PF06445">
    <property type="entry name" value="GyrI-like"/>
    <property type="match status" value="1"/>
</dbReference>
<dbReference type="SUPFAM" id="SSF55136">
    <property type="entry name" value="Probable bacterial effector-binding domain"/>
    <property type="match status" value="1"/>
</dbReference>
<dbReference type="Proteomes" id="UP000029264">
    <property type="component" value="Unassembled WGS sequence"/>
</dbReference>
<dbReference type="eggNOG" id="COG2207">
    <property type="taxonomic scope" value="Bacteria"/>
</dbReference>